<keyword evidence="8" id="KW-0963">Cytoplasm</keyword>
<comment type="subunit">
    <text evidence="8">Homodimer.</text>
</comment>
<dbReference type="InterPro" id="IPR003721">
    <property type="entry name" value="Pantoate_ligase"/>
</dbReference>
<accession>A0A1S1VA73</accession>
<dbReference type="GO" id="GO:0004592">
    <property type="term" value="F:pantoate-beta-alanine ligase activity"/>
    <property type="evidence" value="ECO:0007669"/>
    <property type="project" value="UniProtKB-UniRule"/>
</dbReference>
<dbReference type="PANTHER" id="PTHR21299:SF1">
    <property type="entry name" value="PANTOATE--BETA-ALANINE LIGASE"/>
    <property type="match status" value="1"/>
</dbReference>
<comment type="catalytic activity">
    <reaction evidence="7 8">
        <text>(R)-pantoate + beta-alanine + ATP = (R)-pantothenate + AMP + diphosphate + H(+)</text>
        <dbReference type="Rhea" id="RHEA:10912"/>
        <dbReference type="ChEBI" id="CHEBI:15378"/>
        <dbReference type="ChEBI" id="CHEBI:15980"/>
        <dbReference type="ChEBI" id="CHEBI:29032"/>
        <dbReference type="ChEBI" id="CHEBI:30616"/>
        <dbReference type="ChEBI" id="CHEBI:33019"/>
        <dbReference type="ChEBI" id="CHEBI:57966"/>
        <dbReference type="ChEBI" id="CHEBI:456215"/>
        <dbReference type="EC" id="6.3.2.1"/>
    </reaction>
</comment>
<dbReference type="GO" id="GO:0005524">
    <property type="term" value="F:ATP binding"/>
    <property type="evidence" value="ECO:0007669"/>
    <property type="project" value="UniProtKB-KW"/>
</dbReference>
<feature type="binding site" evidence="8">
    <location>
        <position position="178"/>
    </location>
    <ligand>
        <name>ATP</name>
        <dbReference type="ChEBI" id="CHEBI:30616"/>
    </ligand>
</feature>
<evidence type="ECO:0000313" key="10">
    <source>
        <dbReference type="Proteomes" id="UP000180254"/>
    </source>
</evidence>
<evidence type="ECO:0000256" key="5">
    <source>
        <dbReference type="ARBA" id="ARBA00022741"/>
    </source>
</evidence>
<evidence type="ECO:0000256" key="4">
    <source>
        <dbReference type="ARBA" id="ARBA00022655"/>
    </source>
</evidence>
<gene>
    <name evidence="8 9" type="primary">panC</name>
    <name evidence="9" type="ORF">EUAN_03800</name>
</gene>
<comment type="caution">
    <text evidence="9">The sequence shown here is derived from an EMBL/GenBank/DDBJ whole genome shotgun (WGS) entry which is preliminary data.</text>
</comment>
<keyword evidence="10" id="KW-1185">Reference proteome</keyword>
<keyword evidence="6 8" id="KW-0067">ATP-binding</keyword>
<sequence length="283" mass="31777">MEKVLVVKSIDELRAKLKEYNGKTVGLVPTMGYLHKGHASLVEKAREENDIVVVSVFVNPIQFGPNEDLETYPRDLDRDIEIVSSSGGDIVFAPSVEEMYPEKAEVFVDLESEIGEKLCGESRPGHFRGVMTVVSKLFNIVGADRAYFGQKDAQQVTIIEKMVRELNFPVKIVRCPILRESDGLAMSSRNVYLSAQERSEATVLYKSILRVQREFESGEHRVEKLKEIALEEIGKSPIAEVEYVEILDSRTLGNIERVNGPALMAMAVRFGKTRLIDNCLLEV</sequence>
<keyword evidence="4 8" id="KW-0566">Pantothenate biosynthesis</keyword>
<reference evidence="9 10" key="1">
    <citation type="submission" date="2016-09" db="EMBL/GenBank/DDBJ databases">
        <title>Genome sequence of Eubacterium angustum.</title>
        <authorList>
            <person name="Poehlein A."/>
            <person name="Daniel R."/>
        </authorList>
    </citation>
    <scope>NUCLEOTIDE SEQUENCE [LARGE SCALE GENOMIC DNA]</scope>
    <source>
        <strain evidence="9 10">DSM 1989</strain>
    </source>
</reference>
<evidence type="ECO:0000256" key="7">
    <source>
        <dbReference type="ARBA" id="ARBA00048258"/>
    </source>
</evidence>
<evidence type="ECO:0000313" key="9">
    <source>
        <dbReference type="EMBL" id="OHW63516.1"/>
    </source>
</evidence>
<evidence type="ECO:0000256" key="3">
    <source>
        <dbReference type="ARBA" id="ARBA00022598"/>
    </source>
</evidence>
<dbReference type="Gene3D" id="3.40.50.620">
    <property type="entry name" value="HUPs"/>
    <property type="match status" value="1"/>
</dbReference>
<dbReference type="FunFam" id="3.30.1300.10:FF:000001">
    <property type="entry name" value="Pantothenate synthetase"/>
    <property type="match status" value="1"/>
</dbReference>
<dbReference type="SUPFAM" id="SSF52374">
    <property type="entry name" value="Nucleotidylyl transferase"/>
    <property type="match status" value="1"/>
</dbReference>
<dbReference type="GO" id="GO:0015940">
    <property type="term" value="P:pantothenate biosynthetic process"/>
    <property type="evidence" value="ECO:0007669"/>
    <property type="project" value="UniProtKB-UniRule"/>
</dbReference>
<feature type="binding site" evidence="8">
    <location>
        <begin position="149"/>
        <end position="152"/>
    </location>
    <ligand>
        <name>ATP</name>
        <dbReference type="ChEBI" id="CHEBI:30616"/>
    </ligand>
</feature>
<dbReference type="AlphaFoldDB" id="A0A1S1VA73"/>
<keyword evidence="5 8" id="KW-0547">Nucleotide-binding</keyword>
<dbReference type="InterPro" id="IPR004821">
    <property type="entry name" value="Cyt_trans-like"/>
</dbReference>
<comment type="subcellular location">
    <subcellularLocation>
        <location evidence="8">Cytoplasm</location>
    </subcellularLocation>
</comment>
<comment type="similarity">
    <text evidence="2 8">Belongs to the pantothenate synthetase family.</text>
</comment>
<feature type="binding site" evidence="8">
    <location>
        <position position="155"/>
    </location>
    <ligand>
        <name>(R)-pantoate</name>
        <dbReference type="ChEBI" id="CHEBI:15980"/>
    </ligand>
</feature>
<evidence type="ECO:0000256" key="1">
    <source>
        <dbReference type="ARBA" id="ARBA00004990"/>
    </source>
</evidence>
<dbReference type="NCBIfam" id="TIGR00125">
    <property type="entry name" value="cyt_tran_rel"/>
    <property type="match status" value="1"/>
</dbReference>
<dbReference type="EC" id="6.3.2.1" evidence="8"/>
<dbReference type="EMBL" id="MKIE01000001">
    <property type="protein sequence ID" value="OHW63516.1"/>
    <property type="molecule type" value="Genomic_DNA"/>
</dbReference>
<dbReference type="STRING" id="39480.EUAN_03800"/>
<dbReference type="InterPro" id="IPR042176">
    <property type="entry name" value="Pantoate_ligase_C"/>
</dbReference>
<dbReference type="Proteomes" id="UP000180254">
    <property type="component" value="Unassembled WGS sequence"/>
</dbReference>
<dbReference type="UniPathway" id="UPA00028">
    <property type="reaction ID" value="UER00005"/>
</dbReference>
<dbReference type="InterPro" id="IPR014729">
    <property type="entry name" value="Rossmann-like_a/b/a_fold"/>
</dbReference>
<dbReference type="PANTHER" id="PTHR21299">
    <property type="entry name" value="CYTIDYLATE KINASE/PANTOATE-BETA-ALANINE LIGASE"/>
    <property type="match status" value="1"/>
</dbReference>
<comment type="function">
    <text evidence="8">Catalyzes the condensation of pantoate with beta-alanine in an ATP-dependent reaction via a pantoyl-adenylate intermediate.</text>
</comment>
<evidence type="ECO:0000256" key="8">
    <source>
        <dbReference type="HAMAP-Rule" id="MF_00158"/>
    </source>
</evidence>
<protein>
    <recommendedName>
        <fullName evidence="8">Pantothenate synthetase</fullName>
        <shortName evidence="8">PS</shortName>
        <ecNumber evidence="8">6.3.2.1</ecNumber>
    </recommendedName>
    <alternativeName>
        <fullName evidence="8">Pantoate--beta-alanine ligase</fullName>
    </alternativeName>
    <alternativeName>
        <fullName evidence="8">Pantoate-activating enzyme</fullName>
    </alternativeName>
</protein>
<feature type="binding site" evidence="8">
    <location>
        <position position="62"/>
    </location>
    <ligand>
        <name>beta-alanine</name>
        <dbReference type="ChEBI" id="CHEBI:57966"/>
    </ligand>
</feature>
<comment type="miscellaneous">
    <text evidence="8">The reaction proceeds by a bi uni uni bi ping pong mechanism.</text>
</comment>
<name>A0A1S1VA73_9FIRM</name>
<dbReference type="OrthoDB" id="9773087at2"/>
<evidence type="ECO:0000256" key="2">
    <source>
        <dbReference type="ARBA" id="ARBA00009256"/>
    </source>
</evidence>
<dbReference type="Pfam" id="PF02569">
    <property type="entry name" value="Pantoate_ligase"/>
    <property type="match status" value="1"/>
</dbReference>
<feature type="active site" description="Proton donor" evidence="8">
    <location>
        <position position="38"/>
    </location>
</feature>
<dbReference type="Gene3D" id="3.30.1300.10">
    <property type="entry name" value="Pantoate-beta-alanine ligase, C-terminal domain"/>
    <property type="match status" value="1"/>
</dbReference>
<feature type="binding site" evidence="8">
    <location>
        <begin position="31"/>
        <end position="38"/>
    </location>
    <ligand>
        <name>ATP</name>
        <dbReference type="ChEBI" id="CHEBI:30616"/>
    </ligand>
</feature>
<dbReference type="CDD" id="cd00560">
    <property type="entry name" value="PanC"/>
    <property type="match status" value="1"/>
</dbReference>
<dbReference type="RefSeq" id="WP_071061059.1">
    <property type="nucleotide sequence ID" value="NZ_MKIE01000001.1"/>
</dbReference>
<evidence type="ECO:0000256" key="6">
    <source>
        <dbReference type="ARBA" id="ARBA00022840"/>
    </source>
</evidence>
<keyword evidence="3 8" id="KW-0436">Ligase</keyword>
<feature type="binding site" evidence="8">
    <location>
        <begin position="186"/>
        <end position="189"/>
    </location>
    <ligand>
        <name>ATP</name>
        <dbReference type="ChEBI" id="CHEBI:30616"/>
    </ligand>
</feature>
<organism evidence="9 10">
    <name type="scientific">Andreesenia angusta</name>
    <dbReference type="NCBI Taxonomy" id="39480"/>
    <lineage>
        <taxon>Bacteria</taxon>
        <taxon>Bacillati</taxon>
        <taxon>Bacillota</taxon>
        <taxon>Tissierellia</taxon>
        <taxon>Tissierellales</taxon>
        <taxon>Gottschalkiaceae</taxon>
        <taxon>Andreesenia</taxon>
    </lineage>
</organism>
<dbReference type="NCBIfam" id="TIGR00018">
    <property type="entry name" value="panC"/>
    <property type="match status" value="1"/>
</dbReference>
<proteinExistence type="inferred from homology"/>
<comment type="pathway">
    <text evidence="1 8">Cofactor biosynthesis; (R)-pantothenate biosynthesis; (R)-pantothenate from (R)-pantoate and beta-alanine: step 1/1.</text>
</comment>
<dbReference type="HAMAP" id="MF_00158">
    <property type="entry name" value="PanC"/>
    <property type="match status" value="1"/>
</dbReference>
<dbReference type="FunFam" id="3.40.50.620:FF:000013">
    <property type="entry name" value="Pantothenate synthetase"/>
    <property type="match status" value="1"/>
</dbReference>
<feature type="binding site" evidence="8">
    <location>
        <position position="62"/>
    </location>
    <ligand>
        <name>(R)-pantoate</name>
        <dbReference type="ChEBI" id="CHEBI:15980"/>
    </ligand>
</feature>
<dbReference type="GO" id="GO:0005829">
    <property type="term" value="C:cytosol"/>
    <property type="evidence" value="ECO:0007669"/>
    <property type="project" value="TreeGrafter"/>
</dbReference>